<accession>A0AAV0HD05</accession>
<dbReference type="AlphaFoldDB" id="A0AAV0HD05"/>
<sequence>MHVLQSAMTPEEADQVENCESAQEIWIALQSTYEGTSNIRESHIDLLVHEYESFSMLNNESIHEMYSRFTILINKLKGLGRTFLVKDLNRKFFQSLPKEWLPKRTAIEEARNLATLPINELIGSLLSHENVIKQVHQDDDKRKKTLAFQSRAVDYDSDNDLGRDFEKEFALVSKRFHRMLKYKNDQKRRFDDSRFTTNDRFKSSSHDRLPNQQTRTLDTGTSDREPQACYKCGKQGHIRANCPQTLKAKERAMKASWSDYETDEEPDQIDKEALMAFSSSSGHCSNSAQVGSSSPLEDTGKLSQDDDLWYLDSGYSHHMSGKQDIFSSLKFKRGGKVTFGDDSSGTIVGIGTIGKLPSPMIHDVLLVDGLKHNLLSISQLCSSGHNVIFETSRCLVKRSSDETVIFVGSRQNNMYVIDLRNLDAFNEYCFIASFHQELLWHRKLGHISLQKLAMLSKLKLVRGLPDLKEKSNFFCDTCISGKQT</sequence>
<dbReference type="Pfam" id="PF13976">
    <property type="entry name" value="gag_pre-integrs"/>
    <property type="match status" value="1"/>
</dbReference>
<feature type="compositionally biased region" description="Polar residues" evidence="2">
    <location>
        <begin position="210"/>
        <end position="220"/>
    </location>
</feature>
<dbReference type="InterPro" id="IPR054722">
    <property type="entry name" value="PolX-like_BBD"/>
</dbReference>
<dbReference type="Pfam" id="PF14223">
    <property type="entry name" value="Retrotran_gag_2"/>
    <property type="match status" value="1"/>
</dbReference>
<keyword evidence="1" id="KW-0863">Zinc-finger</keyword>
<dbReference type="Proteomes" id="UP001154282">
    <property type="component" value="Unassembled WGS sequence"/>
</dbReference>
<dbReference type="GO" id="GO:0003676">
    <property type="term" value="F:nucleic acid binding"/>
    <property type="evidence" value="ECO:0007669"/>
    <property type="project" value="InterPro"/>
</dbReference>
<evidence type="ECO:0000256" key="2">
    <source>
        <dbReference type="SAM" id="MobiDB-lite"/>
    </source>
</evidence>
<keyword evidence="5" id="KW-1185">Reference proteome</keyword>
<dbReference type="GO" id="GO:0008270">
    <property type="term" value="F:zinc ion binding"/>
    <property type="evidence" value="ECO:0007669"/>
    <property type="project" value="UniProtKB-KW"/>
</dbReference>
<organism evidence="4 5">
    <name type="scientific">Linum tenue</name>
    <dbReference type="NCBI Taxonomy" id="586396"/>
    <lineage>
        <taxon>Eukaryota</taxon>
        <taxon>Viridiplantae</taxon>
        <taxon>Streptophyta</taxon>
        <taxon>Embryophyta</taxon>
        <taxon>Tracheophyta</taxon>
        <taxon>Spermatophyta</taxon>
        <taxon>Magnoliopsida</taxon>
        <taxon>eudicotyledons</taxon>
        <taxon>Gunneridae</taxon>
        <taxon>Pentapetalae</taxon>
        <taxon>rosids</taxon>
        <taxon>fabids</taxon>
        <taxon>Malpighiales</taxon>
        <taxon>Linaceae</taxon>
        <taxon>Linum</taxon>
    </lineage>
</organism>
<keyword evidence="1" id="KW-0862">Zinc</keyword>
<dbReference type="Pfam" id="PF00098">
    <property type="entry name" value="zf-CCHC"/>
    <property type="match status" value="1"/>
</dbReference>
<evidence type="ECO:0000313" key="5">
    <source>
        <dbReference type="Proteomes" id="UP001154282"/>
    </source>
</evidence>
<protein>
    <recommendedName>
        <fullName evidence="3">CCHC-type domain-containing protein</fullName>
    </recommendedName>
</protein>
<feature type="compositionally biased region" description="Basic and acidic residues" evidence="2">
    <location>
        <begin position="193"/>
        <end position="209"/>
    </location>
</feature>
<dbReference type="Pfam" id="PF22936">
    <property type="entry name" value="Pol_BBD"/>
    <property type="match status" value="1"/>
</dbReference>
<dbReference type="PANTHER" id="PTHR34676">
    <property type="entry name" value="DUF4219 DOMAIN-CONTAINING PROTEIN-RELATED"/>
    <property type="match status" value="1"/>
</dbReference>
<feature type="domain" description="CCHC-type" evidence="3">
    <location>
        <begin position="229"/>
        <end position="244"/>
    </location>
</feature>
<dbReference type="Gene3D" id="4.10.60.10">
    <property type="entry name" value="Zinc finger, CCHC-type"/>
    <property type="match status" value="1"/>
</dbReference>
<keyword evidence="1" id="KW-0479">Metal-binding</keyword>
<dbReference type="EMBL" id="CAMGYJ010000002">
    <property type="protein sequence ID" value="CAI0382834.1"/>
    <property type="molecule type" value="Genomic_DNA"/>
</dbReference>
<dbReference type="SMART" id="SM00343">
    <property type="entry name" value="ZnF_C2HC"/>
    <property type="match status" value="1"/>
</dbReference>
<evidence type="ECO:0000259" key="3">
    <source>
        <dbReference type="PROSITE" id="PS50158"/>
    </source>
</evidence>
<gene>
    <name evidence="4" type="ORF">LITE_LOCUS3735</name>
</gene>
<dbReference type="PROSITE" id="PS50158">
    <property type="entry name" value="ZF_CCHC"/>
    <property type="match status" value="1"/>
</dbReference>
<dbReference type="InterPro" id="IPR001878">
    <property type="entry name" value="Znf_CCHC"/>
</dbReference>
<reference evidence="4" key="1">
    <citation type="submission" date="2022-08" db="EMBL/GenBank/DDBJ databases">
        <authorList>
            <person name="Gutierrez-Valencia J."/>
        </authorList>
    </citation>
    <scope>NUCLEOTIDE SEQUENCE</scope>
</reference>
<dbReference type="PANTHER" id="PTHR34676:SF8">
    <property type="entry name" value="TRANSMEMBRANE PROTEIN"/>
    <property type="match status" value="1"/>
</dbReference>
<evidence type="ECO:0000256" key="1">
    <source>
        <dbReference type="PROSITE-ProRule" id="PRU00047"/>
    </source>
</evidence>
<dbReference type="InterPro" id="IPR036875">
    <property type="entry name" value="Znf_CCHC_sf"/>
</dbReference>
<comment type="caution">
    <text evidence="4">The sequence shown here is derived from an EMBL/GenBank/DDBJ whole genome shotgun (WGS) entry which is preliminary data.</text>
</comment>
<feature type="region of interest" description="Disordered" evidence="2">
    <location>
        <begin position="193"/>
        <end position="225"/>
    </location>
</feature>
<dbReference type="SUPFAM" id="SSF57756">
    <property type="entry name" value="Retrovirus zinc finger-like domains"/>
    <property type="match status" value="1"/>
</dbReference>
<name>A0AAV0HD05_9ROSI</name>
<dbReference type="InterPro" id="IPR025724">
    <property type="entry name" value="GAG-pre-integrase_dom"/>
</dbReference>
<evidence type="ECO:0000313" key="4">
    <source>
        <dbReference type="EMBL" id="CAI0382834.1"/>
    </source>
</evidence>
<proteinExistence type="predicted"/>